<feature type="domain" description="Endonuclease GajA/Old nuclease/RecF-like AAA" evidence="1">
    <location>
        <begin position="1"/>
        <end position="462"/>
    </location>
</feature>
<evidence type="ECO:0000259" key="2">
    <source>
        <dbReference type="Pfam" id="PF20469"/>
    </source>
</evidence>
<dbReference type="Pfam" id="PF13175">
    <property type="entry name" value="AAA_15"/>
    <property type="match status" value="1"/>
</dbReference>
<dbReference type="InterPro" id="IPR027417">
    <property type="entry name" value="P-loop_NTPase"/>
</dbReference>
<accession>A0ABW2K6B5</accession>
<name>A0ABW2K6B5_9BACI</name>
<reference evidence="4" key="1">
    <citation type="journal article" date="2019" name="Int. J. Syst. Evol. Microbiol.">
        <title>The Global Catalogue of Microorganisms (GCM) 10K type strain sequencing project: providing services to taxonomists for standard genome sequencing and annotation.</title>
        <authorList>
            <consortium name="The Broad Institute Genomics Platform"/>
            <consortium name="The Broad Institute Genome Sequencing Center for Infectious Disease"/>
            <person name="Wu L."/>
            <person name="Ma J."/>
        </authorList>
    </citation>
    <scope>NUCLEOTIDE SEQUENCE [LARGE SCALE GENOMIC DNA]</scope>
    <source>
        <strain evidence="4">CCUG 73951</strain>
    </source>
</reference>
<dbReference type="Proteomes" id="UP001596494">
    <property type="component" value="Unassembled WGS sequence"/>
</dbReference>
<gene>
    <name evidence="3" type="ORF">ACFQMN_16135</name>
</gene>
<protein>
    <submittedName>
        <fullName evidence="3">AAA family ATPase</fullName>
    </submittedName>
</protein>
<evidence type="ECO:0000313" key="4">
    <source>
        <dbReference type="Proteomes" id="UP001596494"/>
    </source>
</evidence>
<dbReference type="CDD" id="cd01026">
    <property type="entry name" value="TOPRIM_OLD"/>
    <property type="match status" value="1"/>
</dbReference>
<dbReference type="InterPro" id="IPR034139">
    <property type="entry name" value="TOPRIM_OLD"/>
</dbReference>
<proteinExistence type="predicted"/>
<comment type="caution">
    <text evidence="3">The sequence shown here is derived from an EMBL/GenBank/DDBJ whole genome shotgun (WGS) entry which is preliminary data.</text>
</comment>
<feature type="domain" description="OLD protein-like TOPRIM" evidence="2">
    <location>
        <begin position="517"/>
        <end position="581"/>
    </location>
</feature>
<evidence type="ECO:0000259" key="1">
    <source>
        <dbReference type="Pfam" id="PF13175"/>
    </source>
</evidence>
<keyword evidence="4" id="KW-1185">Reference proteome</keyword>
<dbReference type="EMBL" id="JBHTBY010000017">
    <property type="protein sequence ID" value="MFC7322395.1"/>
    <property type="molecule type" value="Genomic_DNA"/>
</dbReference>
<dbReference type="PANTHER" id="PTHR43581:SF2">
    <property type="entry name" value="EXCINUCLEASE ATPASE SUBUNIT"/>
    <property type="match status" value="1"/>
</dbReference>
<sequence>MQIRYVDIQNFRKLKSCRIEFADEKTVLVGANNSGKTTAMDALKKFLIKGLQRSFSTTDFTLSNWIEINKIGDKWEEGVEDKSGATLSIDDWEEFLPSLDLWLRVEENELHHVTHLIPSLDWDSGYVGVRIRFEPKDLKSLFKGYTSARMAAKEAVQNRENTGPDADLFELSPQNMRSFLEENLLKYFVIRSYTLDSNKLSTEHTTPQILGSEIEPTDGNPLTGLIRIDYISAQRGFTDPDNKSPYLDDDNNYASGGKSLSSQLRTYYNTHLNPEKLPDASDIGALEAIHNAQRVFDLKLKEDFKDAIQELETLGYPGFSNPKITISTQVKPMNNLDHKSAVQYDLLSSSNADSNIPMRLPESHNGLGYQNLISMVFKLMSFRDDWMQVGKVAKEQSSSKEDYITPPLHLVFIEEPEAHLHAQVQQVFIRKAYEVLRSHKDLGTSRNFTTQMVVSTHSSHIAHETEFSSLRYFKKQISHKSSIPISTVENLSEVFGRNEATNRFVTRYIKSVHCDLFFADAVILVEGPAERMLVPQFIENDSNQLYESYISILEIGGSHAHRLQSLIEKLGIHCLIITDLDCIKSNSKKAIFPERNKGYLTDNYTLKNWLPKLTKIDDLLNLDSDKKVLENNGQFIRVAYQTPMECSGQEALATTFEDALAFENINFFQNNEGIGLLRKFKESIDSLNGKTDNKLLSEKFFNSLRETPKKAEFALDIIYSDDFERIKTPSYITEGLKWLEEKVSLRNEHLSISEKEYEVIK</sequence>
<dbReference type="PANTHER" id="PTHR43581">
    <property type="entry name" value="ATP/GTP PHOSPHATASE"/>
    <property type="match status" value="1"/>
</dbReference>
<dbReference type="InterPro" id="IPR041685">
    <property type="entry name" value="AAA_GajA/Old/RecF-like"/>
</dbReference>
<dbReference type="Pfam" id="PF20469">
    <property type="entry name" value="OLD-like_TOPRIM"/>
    <property type="match status" value="1"/>
</dbReference>
<dbReference type="InterPro" id="IPR051396">
    <property type="entry name" value="Bact_Antivir_Def_Nuclease"/>
</dbReference>
<organism evidence="3 4">
    <name type="scientific">Halobacillus campisalis</name>
    <dbReference type="NCBI Taxonomy" id="435909"/>
    <lineage>
        <taxon>Bacteria</taxon>
        <taxon>Bacillati</taxon>
        <taxon>Bacillota</taxon>
        <taxon>Bacilli</taxon>
        <taxon>Bacillales</taxon>
        <taxon>Bacillaceae</taxon>
        <taxon>Halobacillus</taxon>
    </lineage>
</organism>
<dbReference type="RefSeq" id="WP_289214790.1">
    <property type="nucleotide sequence ID" value="NZ_JAPVRC010000002.1"/>
</dbReference>
<dbReference type="SUPFAM" id="SSF52540">
    <property type="entry name" value="P-loop containing nucleoside triphosphate hydrolases"/>
    <property type="match status" value="1"/>
</dbReference>
<evidence type="ECO:0000313" key="3">
    <source>
        <dbReference type="EMBL" id="MFC7322395.1"/>
    </source>
</evidence>
<dbReference type="Gene3D" id="3.40.50.300">
    <property type="entry name" value="P-loop containing nucleotide triphosphate hydrolases"/>
    <property type="match status" value="1"/>
</dbReference>